<evidence type="ECO:0000256" key="2">
    <source>
        <dbReference type="ARBA" id="ARBA00023002"/>
    </source>
</evidence>
<keyword evidence="5" id="KW-0539">Nucleus</keyword>
<dbReference type="InterPro" id="IPR013149">
    <property type="entry name" value="ADH-like_C"/>
</dbReference>
<dbReference type="Proteomes" id="UP000653565">
    <property type="component" value="Unassembled WGS sequence"/>
</dbReference>
<dbReference type="SMART" id="SM00066">
    <property type="entry name" value="GAL4"/>
    <property type="match status" value="1"/>
</dbReference>
<comment type="caution">
    <text evidence="8">The sequence shown here is derived from an EMBL/GenBank/DDBJ whole genome shotgun (WGS) entry which is preliminary data.</text>
</comment>
<evidence type="ECO:0000256" key="4">
    <source>
        <dbReference type="ARBA" id="ARBA00023163"/>
    </source>
</evidence>
<protein>
    <recommendedName>
        <fullName evidence="7">Zn(2)-C6 fungal-type domain-containing protein</fullName>
    </recommendedName>
</protein>
<accession>A0A8H4GW26</accession>
<keyword evidence="2" id="KW-0560">Oxidoreductase</keyword>
<dbReference type="PROSITE" id="PS50048">
    <property type="entry name" value="ZN2_CY6_FUNGAL_2"/>
    <property type="match status" value="1"/>
</dbReference>
<evidence type="ECO:0000313" key="9">
    <source>
        <dbReference type="Proteomes" id="UP000653565"/>
    </source>
</evidence>
<dbReference type="GO" id="GO:0000981">
    <property type="term" value="F:DNA-binding transcription factor activity, RNA polymerase II-specific"/>
    <property type="evidence" value="ECO:0007669"/>
    <property type="project" value="InterPro"/>
</dbReference>
<dbReference type="InterPro" id="IPR036291">
    <property type="entry name" value="NAD(P)-bd_dom_sf"/>
</dbReference>
<dbReference type="Gene3D" id="3.40.50.720">
    <property type="entry name" value="NAD(P)-binding Rossmann-like Domain"/>
    <property type="match status" value="1"/>
</dbReference>
<dbReference type="PANTHER" id="PTHR45348">
    <property type="entry name" value="HYPOTHETICAL OXIDOREDUCTASE (EUROFUNG)"/>
    <property type="match status" value="1"/>
</dbReference>
<evidence type="ECO:0000256" key="5">
    <source>
        <dbReference type="ARBA" id="ARBA00023242"/>
    </source>
</evidence>
<evidence type="ECO:0000256" key="1">
    <source>
        <dbReference type="ARBA" id="ARBA00008072"/>
    </source>
</evidence>
<dbReference type="CDD" id="cd08249">
    <property type="entry name" value="enoyl_reductase_like"/>
    <property type="match status" value="1"/>
</dbReference>
<dbReference type="SUPFAM" id="SSF50129">
    <property type="entry name" value="GroES-like"/>
    <property type="match status" value="1"/>
</dbReference>
<keyword evidence="3" id="KW-0805">Transcription regulation</keyword>
<dbReference type="CDD" id="cd00067">
    <property type="entry name" value="GAL4"/>
    <property type="match status" value="1"/>
</dbReference>
<organism evidence="8 9">
    <name type="scientific">Aspergillus fumigatiaffinis</name>
    <dbReference type="NCBI Taxonomy" id="340414"/>
    <lineage>
        <taxon>Eukaryota</taxon>
        <taxon>Fungi</taxon>
        <taxon>Dikarya</taxon>
        <taxon>Ascomycota</taxon>
        <taxon>Pezizomycotina</taxon>
        <taxon>Eurotiomycetes</taxon>
        <taxon>Eurotiomycetidae</taxon>
        <taxon>Eurotiales</taxon>
        <taxon>Aspergillaceae</taxon>
        <taxon>Aspergillus</taxon>
        <taxon>Aspergillus subgen. Fumigati</taxon>
    </lineage>
</organism>
<keyword evidence="9" id="KW-1185">Reference proteome</keyword>
<reference evidence="8" key="1">
    <citation type="journal article" date="2020" name="bioRxiv">
        <title>Genomic and phenotypic heterogeneity of clinical isolates of the human pathogens Aspergillus fumigatus, Aspergillus lentulus and Aspergillus fumigatiaffinis.</title>
        <authorList>
            <person name="dos Santos R.A.C."/>
            <person name="Steenwyk J.L."/>
            <person name="Rivero-Menendez O."/>
            <person name="Mead M.E."/>
            <person name="Silva L.P."/>
            <person name="Bastos R.W."/>
            <person name="Alastruey-Izquierdo A."/>
            <person name="Goldman G.H."/>
            <person name="Rokas A."/>
        </authorList>
    </citation>
    <scope>NUCLEOTIDE SEQUENCE</scope>
    <source>
        <strain evidence="8">CNM-CM6805</strain>
    </source>
</reference>
<comment type="similarity">
    <text evidence="1">Belongs to the zinc-containing alcohol dehydrogenase family.</text>
</comment>
<dbReference type="Gene3D" id="3.90.180.10">
    <property type="entry name" value="Medium-chain alcohol dehydrogenases, catalytic domain"/>
    <property type="match status" value="1"/>
</dbReference>
<dbReference type="InterPro" id="IPR011032">
    <property type="entry name" value="GroES-like_sf"/>
</dbReference>
<dbReference type="InterPro" id="IPR001138">
    <property type="entry name" value="Zn2Cys6_DnaBD"/>
</dbReference>
<dbReference type="GO" id="GO:0016651">
    <property type="term" value="F:oxidoreductase activity, acting on NAD(P)H"/>
    <property type="evidence" value="ECO:0007669"/>
    <property type="project" value="InterPro"/>
</dbReference>
<dbReference type="InterPro" id="IPR047122">
    <property type="entry name" value="Trans-enoyl_RdTase-like"/>
</dbReference>
<evidence type="ECO:0000259" key="7">
    <source>
        <dbReference type="PROSITE" id="PS50048"/>
    </source>
</evidence>
<sequence length="1330" mass="147878">MTPTNAAAWLSEAKKYPFGMKESPVGKPEANEILIRNHAVAINPIDRMIQTKAFFPLKYPTILGQDVAGEVISIGDNVTRFKPGGRVLGHTVGLMAGRSEASGFQTYTIVQDNLACEIPDHITYEQAVVLPLCLSTAASGMFQEDFLHLNLPTEPRAASTRQTLIVWGGASSVGSNAIQLAVAAGYEVITTASPKNFDYVKRLGASLVFDYSSPTVGEDIVEVAKDKVLAGAIDCIGFSATAVCVDILSKSQGKKFVATVKGGFAPPPDGIQVKHIFGTTLKDNFVGKAVYEDFLPCALQSGAFVPAPEPLVVGTGLEKVQEAVDFMVYLGPSQGCETCKRRRKKCDKARPVSISFLYTPVSVNHEQSCLRCRKSKRTCAGYQEQASHTLIFQRNYTQTTTATHYWAAVKPLARKCSLPIRAPYPGTDILPDDACPKEVSEDDVVEYAVRGFFYDFFISSSDSISASVGFLKDLEQEVQRKGLDSNLAKACMMISCANHARKLYRPSFITRAEVLYHELLLHLAEEIARPGSVGERSDLIKLAWLMGLYEVVMADGTRLEQIDVHVRGISGMLQVENLSLSFVYGVFSRYSLGPGAQMQDPGVLRLQHSVNNLGCLHDILLEVSPLRMEAERVLADPTLTESHQHAILQRAAILNDRLARWEEILSPESKPTTIGHVRASSNPYIDVGHWPGPLHMYTDLRAAAILNVSRVAQCYLLDIICRLKLIRADAEDNDQKRLKAMQLIQEFTSSIAYHLVENLHSFSTTVQHGNPIEQPGRAVGGLLLMYPLYIASQLSTVPLELQDYFKRCLLWIGQNMGVGYASLLAKPESVLDDLNETLAPHWAGAKDVWNIFVLHTFQDGYDRYWDVESFRRFLASQHRGITSQETVYLLWRCLHFYAHYPFACSSRGSRIDVKGFQRAIALLVFRATESLGTRERGDHDEASFREADFRRLLRSISEPAQFYSAENQWAGDDIMDVLATTLPHSNLAPSHDELRDAAERIQPRGLIRRRLFRNEFSLFVRLLLQLRVWDVQGSRLPSGIFDDEPSSACQKLADSIADAVCNEDQTVDAGIVVDVLPGLCERFYRFWGAIFQPRSLRETMVPPEERLPNYILAAVSLLLPLGMDASGSTDCSLKLLPRTEDLGMGHLLQQVRGDRHSHILLFTDETCTAVIGAYIPNMSNDEAESQSRSSLLEDRGHFLFQLSATFSLLRSTGLVSSREELFYAESPSTTDQRQSPSYTIEHAEGGARLRVDPQSLTATTLANLKASSEEKAIFTDMCRDQDREWELTAHPPQLHIVCIHPSTSTPTWNRNGSKEGYQRTTKSYRVGTVE</sequence>
<evidence type="ECO:0000256" key="3">
    <source>
        <dbReference type="ARBA" id="ARBA00023015"/>
    </source>
</evidence>
<feature type="region of interest" description="Disordered" evidence="6">
    <location>
        <begin position="1307"/>
        <end position="1330"/>
    </location>
</feature>
<keyword evidence="4" id="KW-0804">Transcription</keyword>
<reference evidence="8" key="2">
    <citation type="submission" date="2020-04" db="EMBL/GenBank/DDBJ databases">
        <authorList>
            <person name="Santos R.A.C."/>
            <person name="Steenwyk J.L."/>
            <person name="Rivero-Menendez O."/>
            <person name="Mead M.E."/>
            <person name="Silva L.P."/>
            <person name="Bastos R.W."/>
            <person name="Alastruey-Izquierdo A."/>
            <person name="Goldman G.H."/>
            <person name="Rokas A."/>
        </authorList>
    </citation>
    <scope>NUCLEOTIDE SEQUENCE</scope>
    <source>
        <strain evidence="8">CNM-CM6805</strain>
    </source>
</reference>
<evidence type="ECO:0000313" key="8">
    <source>
        <dbReference type="EMBL" id="KAF4229689.1"/>
    </source>
</evidence>
<dbReference type="Pfam" id="PF00107">
    <property type="entry name" value="ADH_zinc_N"/>
    <property type="match status" value="1"/>
</dbReference>
<dbReference type="InterPro" id="IPR020843">
    <property type="entry name" value="ER"/>
</dbReference>
<dbReference type="SUPFAM" id="SSF51735">
    <property type="entry name" value="NAD(P)-binding Rossmann-fold domains"/>
    <property type="match status" value="1"/>
</dbReference>
<dbReference type="InterPro" id="IPR013154">
    <property type="entry name" value="ADH-like_N"/>
</dbReference>
<feature type="domain" description="Zn(2)-C6 fungal-type" evidence="7">
    <location>
        <begin position="335"/>
        <end position="379"/>
    </location>
</feature>
<dbReference type="SMART" id="SM00829">
    <property type="entry name" value="PKS_ER"/>
    <property type="match status" value="1"/>
</dbReference>
<proteinExistence type="inferred from homology"/>
<evidence type="ECO:0000256" key="6">
    <source>
        <dbReference type="SAM" id="MobiDB-lite"/>
    </source>
</evidence>
<dbReference type="EMBL" id="JAAAPX010000128">
    <property type="protein sequence ID" value="KAF4229689.1"/>
    <property type="molecule type" value="Genomic_DNA"/>
</dbReference>
<dbReference type="Pfam" id="PF08240">
    <property type="entry name" value="ADH_N"/>
    <property type="match status" value="1"/>
</dbReference>
<gene>
    <name evidence="8" type="ORF">CNMCM6805_001230</name>
</gene>
<dbReference type="PANTHER" id="PTHR45348:SF2">
    <property type="entry name" value="ZINC-TYPE ALCOHOL DEHYDROGENASE-LIKE PROTEIN C2E1P3.01"/>
    <property type="match status" value="1"/>
</dbReference>
<dbReference type="GO" id="GO:0008270">
    <property type="term" value="F:zinc ion binding"/>
    <property type="evidence" value="ECO:0007669"/>
    <property type="project" value="InterPro"/>
</dbReference>
<name>A0A8H4GW26_9EURO</name>